<dbReference type="Proteomes" id="UP001480595">
    <property type="component" value="Unassembled WGS sequence"/>
</dbReference>
<name>A0ABR1SXF8_9PEZI</name>
<sequence length="162" mass="18237">MLDETYRYWYVQEDVPIVLMGTMYCTTHSRCRQAFEPPTLRVILLSFCCLNPFPPSIGLLDLGIAPTHDRVRPADVILEDRHQGQHHAIEKIAVVGDLLSQTTVFSRQFDEPLLPGSARPFGCSDVLGIKRRRRAPKCPYLVVDKGWGPRLVLGALAALVRL</sequence>
<evidence type="ECO:0000313" key="1">
    <source>
        <dbReference type="EMBL" id="KAK8038375.1"/>
    </source>
</evidence>
<accession>A0ABR1SXF8</accession>
<dbReference type="RefSeq" id="XP_066708227.1">
    <property type="nucleotide sequence ID" value="XM_066866551.1"/>
</dbReference>
<organism evidence="1 2">
    <name type="scientific">Apiospora phragmitis</name>
    <dbReference type="NCBI Taxonomy" id="2905665"/>
    <lineage>
        <taxon>Eukaryota</taxon>
        <taxon>Fungi</taxon>
        <taxon>Dikarya</taxon>
        <taxon>Ascomycota</taxon>
        <taxon>Pezizomycotina</taxon>
        <taxon>Sordariomycetes</taxon>
        <taxon>Xylariomycetidae</taxon>
        <taxon>Amphisphaeriales</taxon>
        <taxon>Apiosporaceae</taxon>
        <taxon>Apiospora</taxon>
    </lineage>
</organism>
<dbReference type="EMBL" id="JAQQWL010000016">
    <property type="protein sequence ID" value="KAK8038375.1"/>
    <property type="molecule type" value="Genomic_DNA"/>
</dbReference>
<dbReference type="GeneID" id="92099614"/>
<keyword evidence="2" id="KW-1185">Reference proteome</keyword>
<proteinExistence type="predicted"/>
<evidence type="ECO:0000313" key="2">
    <source>
        <dbReference type="Proteomes" id="UP001480595"/>
    </source>
</evidence>
<protein>
    <submittedName>
        <fullName evidence="1">Uncharacterized protein</fullName>
    </submittedName>
</protein>
<reference evidence="1 2" key="1">
    <citation type="submission" date="2023-01" db="EMBL/GenBank/DDBJ databases">
        <title>Analysis of 21 Apiospora genomes using comparative genomics revels a genus with tremendous synthesis potential of carbohydrate active enzymes and secondary metabolites.</title>
        <authorList>
            <person name="Sorensen T."/>
        </authorList>
    </citation>
    <scope>NUCLEOTIDE SEQUENCE [LARGE SCALE GENOMIC DNA]</scope>
    <source>
        <strain evidence="1 2">CBS 135458</strain>
    </source>
</reference>
<gene>
    <name evidence="1" type="ORF">PG994_015142</name>
</gene>
<comment type="caution">
    <text evidence="1">The sequence shown here is derived from an EMBL/GenBank/DDBJ whole genome shotgun (WGS) entry which is preliminary data.</text>
</comment>